<evidence type="ECO:0000313" key="10">
    <source>
        <dbReference type="EMBL" id="JAP82897.1"/>
    </source>
</evidence>
<keyword evidence="6" id="KW-0547">Nucleotide-binding</keyword>
<comment type="cofactor">
    <cofactor evidence="1">
        <name>Mg(2+)</name>
        <dbReference type="ChEBI" id="CHEBI:18420"/>
    </cofactor>
</comment>
<dbReference type="InterPro" id="IPR003846">
    <property type="entry name" value="SelO"/>
</dbReference>
<reference evidence="10" key="1">
    <citation type="journal article" date="2016" name="Ticks Tick Borne Dis.">
        <title>De novo assembly and annotation of the salivary gland transcriptome of Rhipicephalus appendiculatus male and female ticks during blood feeding.</title>
        <authorList>
            <person name="de Castro M.H."/>
            <person name="de Klerk D."/>
            <person name="Pienaar R."/>
            <person name="Latif A.A."/>
            <person name="Rees D.J."/>
            <person name="Mans B.J."/>
        </authorList>
    </citation>
    <scope>NUCLEOTIDE SEQUENCE</scope>
    <source>
        <tissue evidence="10">Salivary glands</tissue>
    </source>
</reference>
<keyword evidence="7" id="KW-0067">ATP-binding</keyword>
<dbReference type="PANTHER" id="PTHR12153">
    <property type="entry name" value="SELENOPROTEIN O"/>
    <property type="match status" value="1"/>
</dbReference>
<evidence type="ECO:0000256" key="9">
    <source>
        <dbReference type="ARBA" id="ARBA00031547"/>
    </source>
</evidence>
<keyword evidence="5" id="KW-0479">Metal-binding</keyword>
<dbReference type="GO" id="GO:0046872">
    <property type="term" value="F:metal ion binding"/>
    <property type="evidence" value="ECO:0007669"/>
    <property type="project" value="UniProtKB-KW"/>
</dbReference>
<dbReference type="GO" id="GO:0016779">
    <property type="term" value="F:nucleotidyltransferase activity"/>
    <property type="evidence" value="ECO:0007669"/>
    <property type="project" value="UniProtKB-KW"/>
</dbReference>
<evidence type="ECO:0000256" key="8">
    <source>
        <dbReference type="ARBA" id="ARBA00022842"/>
    </source>
</evidence>
<organism evidence="10">
    <name type="scientific">Rhipicephalus appendiculatus</name>
    <name type="common">Brown ear tick</name>
    <dbReference type="NCBI Taxonomy" id="34631"/>
    <lineage>
        <taxon>Eukaryota</taxon>
        <taxon>Metazoa</taxon>
        <taxon>Ecdysozoa</taxon>
        <taxon>Arthropoda</taxon>
        <taxon>Chelicerata</taxon>
        <taxon>Arachnida</taxon>
        <taxon>Acari</taxon>
        <taxon>Parasitiformes</taxon>
        <taxon>Ixodida</taxon>
        <taxon>Ixodoidea</taxon>
        <taxon>Ixodidae</taxon>
        <taxon>Rhipicephalinae</taxon>
        <taxon>Rhipicephalus</taxon>
        <taxon>Rhipicephalus</taxon>
    </lineage>
</organism>
<evidence type="ECO:0000256" key="6">
    <source>
        <dbReference type="ARBA" id="ARBA00022741"/>
    </source>
</evidence>
<dbReference type="HAMAP" id="MF_00692">
    <property type="entry name" value="SelO"/>
    <property type="match status" value="1"/>
</dbReference>
<evidence type="ECO:0000256" key="3">
    <source>
        <dbReference type="ARBA" id="ARBA00022679"/>
    </source>
</evidence>
<accession>A0A131YV87</accession>
<dbReference type="PANTHER" id="PTHR12153:SF15">
    <property type="entry name" value="PROTEIN ADENYLYLTRANSFERASE SELO, MITOCHONDRIAL"/>
    <property type="match status" value="1"/>
</dbReference>
<keyword evidence="8" id="KW-0460">Magnesium</keyword>
<keyword evidence="3" id="KW-0808">Transferase</keyword>
<evidence type="ECO:0000256" key="1">
    <source>
        <dbReference type="ARBA" id="ARBA00001946"/>
    </source>
</evidence>
<sequence>MISTAFTIGACRSLIRSSSQVGFALFSTMSTLETLRFDNLALRTLPVDKEKRNYVRTVSGAVFSRVLPAPLESPEMVVFSEDAMMLLDLPPSELQRKDAAEYFSGNKLLPGSETAAHCYCGHQFGYFAGQLGDGAAMYLGEVINRKGERWEIQLKGAGLTPYSREADGRKVLRSSLREFLCSEAMHYLGVPTTRAGTCVTSSTTVSRDMFYDGHPKNEKCSVILRIAPTFLRFGSFEIFKTLDSFTGRVGPSVGRRDILLQLLDYAIESFFPEVYRSCGDDREQMYVEFFKDVVKKTAHLVAKWQCVGFCHGVLNTDNMSILGLTIDYGPFGFMERFDPDHICNTSDDGGRYTYIKQPEICLWNLRKFAEAIQSAVPLSKTSPCLDLYASEYEACFLGGMRRKLGLLKKELAEDKDIVTSFYDTMERTGADFTRSFRCLSTLAVPGHPDHEPSKESLLSELLSCCSSHAELSDHLKAQTSSRDFQLFLILSKSNPELLDQLGKGALAKERIMAQIEKAKELKEMSAKDFLARNRRMWTDWIEAYCKRLTTDVEGVKDLQALQDDRVRIMNSNNPRFVLRNYIAQQAIDAAEKGDYSEAQKVLKILQRPFSDDPLELKGKQVCPAVFDEGFYEGRYALSAAALRVSCSS</sequence>
<evidence type="ECO:0000256" key="7">
    <source>
        <dbReference type="ARBA" id="ARBA00022840"/>
    </source>
</evidence>
<comment type="similarity">
    <text evidence="2">Belongs to the SELO family.</text>
</comment>
<dbReference type="GO" id="GO:0005524">
    <property type="term" value="F:ATP binding"/>
    <property type="evidence" value="ECO:0007669"/>
    <property type="project" value="UniProtKB-KW"/>
</dbReference>
<proteinExistence type="inferred from homology"/>
<name>A0A131YV87_RHIAP</name>
<evidence type="ECO:0000256" key="5">
    <source>
        <dbReference type="ARBA" id="ARBA00022723"/>
    </source>
</evidence>
<dbReference type="EMBL" id="GEDV01005660">
    <property type="protein sequence ID" value="JAP82897.1"/>
    <property type="molecule type" value="Transcribed_RNA"/>
</dbReference>
<dbReference type="AlphaFoldDB" id="A0A131YV87"/>
<evidence type="ECO:0000256" key="4">
    <source>
        <dbReference type="ARBA" id="ARBA00022695"/>
    </source>
</evidence>
<dbReference type="NCBIfam" id="NF000658">
    <property type="entry name" value="PRK00029.1"/>
    <property type="match status" value="1"/>
</dbReference>
<protein>
    <recommendedName>
        <fullName evidence="9">Selenoprotein O</fullName>
    </recommendedName>
</protein>
<dbReference type="Pfam" id="PF02696">
    <property type="entry name" value="SelO"/>
    <property type="match status" value="1"/>
</dbReference>
<evidence type="ECO:0000256" key="2">
    <source>
        <dbReference type="ARBA" id="ARBA00009747"/>
    </source>
</evidence>
<keyword evidence="4" id="KW-0548">Nucleotidyltransferase</keyword>